<gene>
    <name evidence="2" type="ORF">ROZALSC1DRAFT_26499</name>
</gene>
<dbReference type="AlphaFoldDB" id="A0A4P9YQN1"/>
<dbReference type="Pfam" id="PF00149">
    <property type="entry name" value="Metallophos"/>
    <property type="match status" value="1"/>
</dbReference>
<dbReference type="Gene3D" id="3.60.21.10">
    <property type="match status" value="1"/>
</dbReference>
<evidence type="ECO:0000313" key="3">
    <source>
        <dbReference type="Proteomes" id="UP000281549"/>
    </source>
</evidence>
<protein>
    <submittedName>
        <fullName evidence="2">Metallo-dependent phosphatase</fullName>
    </submittedName>
</protein>
<accession>A0A4P9YQN1</accession>
<name>A0A4P9YQN1_ROZAC</name>
<reference evidence="3" key="1">
    <citation type="journal article" date="2018" name="Nat. Microbiol.">
        <title>Leveraging single-cell genomics to expand the fungal tree of life.</title>
        <authorList>
            <person name="Ahrendt S.R."/>
            <person name="Quandt C.A."/>
            <person name="Ciobanu D."/>
            <person name="Clum A."/>
            <person name="Salamov A."/>
            <person name="Andreopoulos B."/>
            <person name="Cheng J.F."/>
            <person name="Woyke T."/>
            <person name="Pelin A."/>
            <person name="Henrissat B."/>
            <person name="Reynolds N.K."/>
            <person name="Benny G.L."/>
            <person name="Smith M.E."/>
            <person name="James T.Y."/>
            <person name="Grigoriev I.V."/>
        </authorList>
    </citation>
    <scope>NUCLEOTIDE SEQUENCE [LARGE SCALE GENOMIC DNA]</scope>
    <source>
        <strain evidence="3">CSF55</strain>
    </source>
</reference>
<dbReference type="EMBL" id="ML004909">
    <property type="protein sequence ID" value="RKP22116.1"/>
    <property type="molecule type" value="Genomic_DNA"/>
</dbReference>
<feature type="domain" description="Calcineurin-like phosphoesterase" evidence="1">
    <location>
        <begin position="15"/>
        <end position="244"/>
    </location>
</feature>
<evidence type="ECO:0000259" key="1">
    <source>
        <dbReference type="Pfam" id="PF00149"/>
    </source>
</evidence>
<dbReference type="InterPro" id="IPR029052">
    <property type="entry name" value="Metallo-depent_PP-like"/>
</dbReference>
<dbReference type="PANTHER" id="PTHR32440">
    <property type="entry name" value="PHOSPHATASE DCR2-RELATED-RELATED"/>
    <property type="match status" value="1"/>
</dbReference>
<dbReference type="InterPro" id="IPR004843">
    <property type="entry name" value="Calcineurin-like_PHP"/>
</dbReference>
<proteinExistence type="predicted"/>
<dbReference type="PANTHER" id="PTHR32440:SF3">
    <property type="entry name" value="CALCINEURIN-LIKE PHOSPHOESTERASE DOMAIN-CONTAINING PROTEIN"/>
    <property type="match status" value="1"/>
</dbReference>
<dbReference type="SUPFAM" id="SSF56300">
    <property type="entry name" value="Metallo-dependent phosphatases"/>
    <property type="match status" value="1"/>
</dbReference>
<dbReference type="Proteomes" id="UP000281549">
    <property type="component" value="Unassembled WGS sequence"/>
</dbReference>
<organism evidence="2 3">
    <name type="scientific">Rozella allomycis (strain CSF55)</name>
    <dbReference type="NCBI Taxonomy" id="988480"/>
    <lineage>
        <taxon>Eukaryota</taxon>
        <taxon>Fungi</taxon>
        <taxon>Fungi incertae sedis</taxon>
        <taxon>Cryptomycota</taxon>
        <taxon>Cryptomycota incertae sedis</taxon>
        <taxon>Rozella</taxon>
    </lineage>
</organism>
<sequence>MGEKRLTFPSNRPLKLIQITDLHYGEGEESDSLNDNIQTKFINLEKPDFVIFSGDLISGDFSDGSNGWYEKELNKVLRTVRLMNTSYAFILGNHDIEADLTEKEIMRLTENDPLSHTRTGILSTYDERHDYILPIYNNGAVEAYIVMLFTGRFGCGGFVHGWGCVESYQVAWLKAQLESFDRNKAVYIFIHIPTREYMYMFNNYPVFGTLLEPGGVGCSMVRSEFVATVSEFKNVLSISCGHDHENDFGGLYGETYLVYGRKTGYGGYGPGRGKFSYKSTKANKEESGFLT</sequence>
<evidence type="ECO:0000313" key="2">
    <source>
        <dbReference type="EMBL" id="RKP22116.1"/>
    </source>
</evidence>
<dbReference type="GO" id="GO:0005737">
    <property type="term" value="C:cytoplasm"/>
    <property type="evidence" value="ECO:0007669"/>
    <property type="project" value="TreeGrafter"/>
</dbReference>
<dbReference type="GO" id="GO:0016788">
    <property type="term" value="F:hydrolase activity, acting on ester bonds"/>
    <property type="evidence" value="ECO:0007669"/>
    <property type="project" value="TreeGrafter"/>
</dbReference>